<proteinExistence type="predicted"/>
<reference evidence="2 3" key="1">
    <citation type="submission" date="2020-01" db="EMBL/GenBank/DDBJ databases">
        <title>Draft genome sequence of Aspergillus udagawae IFM 46972.</title>
        <authorList>
            <person name="Takahashi H."/>
            <person name="Yaguchi T."/>
        </authorList>
    </citation>
    <scope>NUCLEOTIDE SEQUENCE [LARGE SCALE GENOMIC DNA]</scope>
    <source>
        <strain evidence="2 3">IFM 46972</strain>
    </source>
</reference>
<dbReference type="AlphaFoldDB" id="A0A8H3NN55"/>
<dbReference type="EMBL" id="BLKC01000028">
    <property type="protein sequence ID" value="GFF36181.1"/>
    <property type="molecule type" value="Genomic_DNA"/>
</dbReference>
<gene>
    <name evidence="2" type="ORF">IFM46972_04801</name>
</gene>
<protein>
    <submittedName>
        <fullName evidence="2">Cyclic pyranopterin monophosphate synthase accessory protein</fullName>
    </submittedName>
</protein>
<evidence type="ECO:0000256" key="1">
    <source>
        <dbReference type="SAM" id="Phobius"/>
    </source>
</evidence>
<comment type="caution">
    <text evidence="2">The sequence shown here is derived from an EMBL/GenBank/DDBJ whole genome shotgun (WGS) entry which is preliminary data.</text>
</comment>
<keyword evidence="1" id="KW-0812">Transmembrane</keyword>
<accession>A0A8H3NN55</accession>
<evidence type="ECO:0000313" key="2">
    <source>
        <dbReference type="EMBL" id="GFF36181.1"/>
    </source>
</evidence>
<evidence type="ECO:0000313" key="3">
    <source>
        <dbReference type="Proteomes" id="UP000465221"/>
    </source>
</evidence>
<dbReference type="Proteomes" id="UP000465221">
    <property type="component" value="Unassembled WGS sequence"/>
</dbReference>
<feature type="transmembrane region" description="Helical" evidence="1">
    <location>
        <begin position="20"/>
        <end position="39"/>
    </location>
</feature>
<keyword evidence="1" id="KW-0472">Membrane</keyword>
<sequence>MVPSIPGDCAHFRASSMQRMIQFFLSVIGVCTTVLFIMYSPRFLFRSTPQQSIKQGNTQGQGQDDGYTIDINYGTSLVKGVHPDFRVMRKRHRLFVQAWPSNGKFLRKENPTPADMIYIGLNPSELLVQRSASQKEEDAFAEQLRLIGSQEWEDEERCEEQYHSEGEGVGLRKYYQSIYGWPSNGKGLWVYKYNSLPRLQPRELLDALRDVQNMDEQCAILEKWQATFYEDPSDYPPIADLFKDQKRGEHERKELLL</sequence>
<keyword evidence="1" id="KW-1133">Transmembrane helix</keyword>
<name>A0A8H3NN55_9EURO</name>
<organism evidence="2 3">
    <name type="scientific">Aspergillus udagawae</name>
    <dbReference type="NCBI Taxonomy" id="91492"/>
    <lineage>
        <taxon>Eukaryota</taxon>
        <taxon>Fungi</taxon>
        <taxon>Dikarya</taxon>
        <taxon>Ascomycota</taxon>
        <taxon>Pezizomycotina</taxon>
        <taxon>Eurotiomycetes</taxon>
        <taxon>Eurotiomycetidae</taxon>
        <taxon>Eurotiales</taxon>
        <taxon>Aspergillaceae</taxon>
        <taxon>Aspergillus</taxon>
        <taxon>Aspergillus subgen. Fumigati</taxon>
    </lineage>
</organism>